<dbReference type="InterPro" id="IPR050224">
    <property type="entry name" value="TALE_homeobox"/>
</dbReference>
<dbReference type="PANTHER" id="PTHR11850">
    <property type="entry name" value="HOMEOBOX PROTEIN TRANSCRIPTION FACTORS"/>
    <property type="match status" value="1"/>
</dbReference>
<dbReference type="Gene3D" id="1.10.10.60">
    <property type="entry name" value="Homeodomain-like"/>
    <property type="match status" value="1"/>
</dbReference>
<keyword evidence="6 8" id="KW-0539">Nucleus</keyword>
<organism evidence="11 12">
    <name type="scientific">Escovopsis weberi</name>
    <dbReference type="NCBI Taxonomy" id="150374"/>
    <lineage>
        <taxon>Eukaryota</taxon>
        <taxon>Fungi</taxon>
        <taxon>Dikarya</taxon>
        <taxon>Ascomycota</taxon>
        <taxon>Pezizomycotina</taxon>
        <taxon>Sordariomycetes</taxon>
        <taxon>Hypocreomycetidae</taxon>
        <taxon>Hypocreales</taxon>
        <taxon>Hypocreaceae</taxon>
        <taxon>Escovopsis</taxon>
    </lineage>
</organism>
<name>A0A0M8N2Z0_ESCWE</name>
<dbReference type="PROSITE" id="PS50071">
    <property type="entry name" value="HOMEOBOX_2"/>
    <property type="match status" value="1"/>
</dbReference>
<dbReference type="EMBL" id="LGSR01000020">
    <property type="protein sequence ID" value="KOS18890.1"/>
    <property type="molecule type" value="Genomic_DNA"/>
</dbReference>
<keyword evidence="12" id="KW-1185">Reference proteome</keyword>
<dbReference type="CDD" id="cd00086">
    <property type="entry name" value="homeodomain"/>
    <property type="match status" value="1"/>
</dbReference>
<evidence type="ECO:0000256" key="5">
    <source>
        <dbReference type="ARBA" id="ARBA00023163"/>
    </source>
</evidence>
<dbReference type="InterPro" id="IPR009057">
    <property type="entry name" value="Homeodomain-like_sf"/>
</dbReference>
<comment type="caution">
    <text evidence="11">The sequence shown here is derived from an EMBL/GenBank/DDBJ whole genome shotgun (WGS) entry which is preliminary data.</text>
</comment>
<keyword evidence="4 8" id="KW-0371">Homeobox</keyword>
<dbReference type="InterPro" id="IPR001356">
    <property type="entry name" value="HD"/>
</dbReference>
<comment type="similarity">
    <text evidence="7">Belongs to the TALE/TGIF homeobox family.</text>
</comment>
<dbReference type="SUPFAM" id="SSF46689">
    <property type="entry name" value="Homeodomain-like"/>
    <property type="match status" value="1"/>
</dbReference>
<feature type="region of interest" description="Disordered" evidence="9">
    <location>
        <begin position="74"/>
        <end position="131"/>
    </location>
</feature>
<dbReference type="FunFam" id="1.10.10.60:FF:000059">
    <property type="entry name" value="TGFB-induced factor homeobox 1"/>
    <property type="match status" value="1"/>
</dbReference>
<feature type="compositionally biased region" description="Basic residues" evidence="9">
    <location>
        <begin position="118"/>
        <end position="131"/>
    </location>
</feature>
<dbReference type="GO" id="GO:0006355">
    <property type="term" value="P:regulation of DNA-templated transcription"/>
    <property type="evidence" value="ECO:0007669"/>
    <property type="project" value="InterPro"/>
</dbReference>
<evidence type="ECO:0000256" key="4">
    <source>
        <dbReference type="ARBA" id="ARBA00023155"/>
    </source>
</evidence>
<evidence type="ECO:0000256" key="3">
    <source>
        <dbReference type="ARBA" id="ARBA00023125"/>
    </source>
</evidence>
<dbReference type="Pfam" id="PF05920">
    <property type="entry name" value="Homeobox_KN"/>
    <property type="match status" value="1"/>
</dbReference>
<evidence type="ECO:0000256" key="7">
    <source>
        <dbReference type="ARBA" id="ARBA00038021"/>
    </source>
</evidence>
<dbReference type="SMART" id="SM00389">
    <property type="entry name" value="HOX"/>
    <property type="match status" value="1"/>
</dbReference>
<evidence type="ECO:0000256" key="9">
    <source>
        <dbReference type="SAM" id="MobiDB-lite"/>
    </source>
</evidence>
<evidence type="ECO:0000313" key="11">
    <source>
        <dbReference type="EMBL" id="KOS18890.1"/>
    </source>
</evidence>
<evidence type="ECO:0000256" key="2">
    <source>
        <dbReference type="ARBA" id="ARBA00023015"/>
    </source>
</evidence>
<accession>A0A0M8N2Z0</accession>
<feature type="domain" description="Homeobox" evidence="10">
    <location>
        <begin position="10"/>
        <end position="73"/>
    </location>
</feature>
<dbReference type="GO" id="GO:0005634">
    <property type="term" value="C:nucleus"/>
    <property type="evidence" value="ECO:0007669"/>
    <property type="project" value="UniProtKB-SubCell"/>
</dbReference>
<feature type="DNA-binding region" description="Homeobox" evidence="8">
    <location>
        <begin position="12"/>
        <end position="74"/>
    </location>
</feature>
<evidence type="ECO:0000256" key="8">
    <source>
        <dbReference type="PROSITE-ProRule" id="PRU00108"/>
    </source>
</evidence>
<evidence type="ECO:0000259" key="10">
    <source>
        <dbReference type="PROSITE" id="PS50071"/>
    </source>
</evidence>
<protein>
    <submittedName>
        <fullName evidence="11">Homeobox protein AKR</fullName>
    </submittedName>
</protein>
<dbReference type="STRING" id="150374.A0A0M8N2Z0"/>
<sequence>MGMLGTGPDAKPRKRRGNLPKETTDKLRAWFAKNLRHPYPSEEQKQDLIRQTGLQMNQIANWFINARRRHLPAMLEAARKDDDAQNMGNPGSMGSSSVTPASLPPSLASSPRSECHGLGRRRMSPVKRGSV</sequence>
<gene>
    <name evidence="11" type="ORF">ESCO_001190</name>
</gene>
<evidence type="ECO:0000256" key="1">
    <source>
        <dbReference type="ARBA" id="ARBA00004123"/>
    </source>
</evidence>
<keyword evidence="5" id="KW-0804">Transcription</keyword>
<dbReference type="OrthoDB" id="10056939at2759"/>
<comment type="subcellular location">
    <subcellularLocation>
        <location evidence="1 8">Nucleus</location>
    </subcellularLocation>
</comment>
<reference evidence="11 12" key="1">
    <citation type="submission" date="2015-07" db="EMBL/GenBank/DDBJ databases">
        <title>The genome of the fungus Escovopsis weberi, a specialized disease agent of ant agriculture.</title>
        <authorList>
            <person name="de Man T.J."/>
            <person name="Stajich J.E."/>
            <person name="Kubicek C.P."/>
            <person name="Chenthamara K."/>
            <person name="Atanasova L."/>
            <person name="Druzhinina I.S."/>
            <person name="Birnbaum S."/>
            <person name="Barribeau S.M."/>
            <person name="Teiling C."/>
            <person name="Suen G."/>
            <person name="Currie C."/>
            <person name="Gerardo N.M."/>
        </authorList>
    </citation>
    <scope>NUCLEOTIDE SEQUENCE [LARGE SCALE GENOMIC DNA]</scope>
</reference>
<evidence type="ECO:0000313" key="12">
    <source>
        <dbReference type="Proteomes" id="UP000053831"/>
    </source>
</evidence>
<dbReference type="InterPro" id="IPR008422">
    <property type="entry name" value="KN_HD"/>
</dbReference>
<keyword evidence="3 8" id="KW-0238">DNA-binding</keyword>
<dbReference type="Proteomes" id="UP000053831">
    <property type="component" value="Unassembled WGS sequence"/>
</dbReference>
<dbReference type="GO" id="GO:0003677">
    <property type="term" value="F:DNA binding"/>
    <property type="evidence" value="ECO:0007669"/>
    <property type="project" value="UniProtKB-UniRule"/>
</dbReference>
<proteinExistence type="inferred from homology"/>
<feature type="region of interest" description="Disordered" evidence="9">
    <location>
        <begin position="1"/>
        <end position="26"/>
    </location>
</feature>
<dbReference type="AlphaFoldDB" id="A0A0M8N2Z0"/>
<evidence type="ECO:0000256" key="6">
    <source>
        <dbReference type="ARBA" id="ARBA00023242"/>
    </source>
</evidence>
<feature type="compositionally biased region" description="Low complexity" evidence="9">
    <location>
        <begin position="86"/>
        <end position="112"/>
    </location>
</feature>
<keyword evidence="2" id="KW-0805">Transcription regulation</keyword>